<dbReference type="EMBL" id="LR798396">
    <property type="protein sequence ID" value="CAB5228934.1"/>
    <property type="molecule type" value="Genomic_DNA"/>
</dbReference>
<organism evidence="1">
    <name type="scientific">uncultured Caudovirales phage</name>
    <dbReference type="NCBI Taxonomy" id="2100421"/>
    <lineage>
        <taxon>Viruses</taxon>
        <taxon>Duplodnaviria</taxon>
        <taxon>Heunggongvirae</taxon>
        <taxon>Uroviricota</taxon>
        <taxon>Caudoviricetes</taxon>
        <taxon>Peduoviridae</taxon>
        <taxon>Maltschvirus</taxon>
        <taxon>Maltschvirus maltsch</taxon>
    </lineage>
</organism>
<evidence type="ECO:0000313" key="1">
    <source>
        <dbReference type="EMBL" id="CAB5228934.1"/>
    </source>
</evidence>
<sequence length="80" mass="8850">MTGFNSKRRMALAKLPDDDDAQVYADTLLIVYQRGFDDGKKAAQRKPLTNEQISAASKGHMTRNGFARAIEAAHNIKEGK</sequence>
<reference evidence="1" key="1">
    <citation type="submission" date="2020-05" db="EMBL/GenBank/DDBJ databases">
        <authorList>
            <person name="Chiriac C."/>
            <person name="Salcher M."/>
            <person name="Ghai R."/>
            <person name="Kavagutti S V."/>
        </authorList>
    </citation>
    <scope>NUCLEOTIDE SEQUENCE</scope>
</reference>
<gene>
    <name evidence="1" type="ORF">UFOVP1544_56</name>
</gene>
<protein>
    <submittedName>
        <fullName evidence="1">Uncharacterized protein</fullName>
    </submittedName>
</protein>
<name>A0A6J7XGH3_9CAUD</name>
<accession>A0A6J7XGH3</accession>
<proteinExistence type="predicted"/>